<feature type="binding site" evidence="5">
    <location>
        <position position="122"/>
    </location>
    <ligand>
        <name>substrate</name>
    </ligand>
</feature>
<dbReference type="PROSITE" id="PS00062">
    <property type="entry name" value="ALDOKETO_REDUCTASE_2"/>
    <property type="match status" value="1"/>
</dbReference>
<dbReference type="RefSeq" id="WP_330507966.1">
    <property type="nucleotide sequence ID" value="NZ_BHGK01000001.1"/>
</dbReference>
<dbReference type="InterPro" id="IPR036812">
    <property type="entry name" value="NAD(P)_OxRdtase_dom_sf"/>
</dbReference>
<dbReference type="InterPro" id="IPR018170">
    <property type="entry name" value="Aldo/ket_reductase_CS"/>
</dbReference>
<dbReference type="SUPFAM" id="SSF51430">
    <property type="entry name" value="NAD(P)-linked oxidoreductase"/>
    <property type="match status" value="1"/>
</dbReference>
<dbReference type="Pfam" id="PF00248">
    <property type="entry name" value="Aldo_ket_red"/>
    <property type="match status" value="1"/>
</dbReference>
<name>A0A391P426_9FIRM</name>
<dbReference type="PANTHER" id="PTHR43827:SF3">
    <property type="entry name" value="NADP-DEPENDENT OXIDOREDUCTASE DOMAIN-CONTAINING PROTEIN"/>
    <property type="match status" value="1"/>
</dbReference>
<evidence type="ECO:0000313" key="9">
    <source>
        <dbReference type="EMBL" id="GCA68386.1"/>
    </source>
</evidence>
<evidence type="ECO:0000313" key="11">
    <source>
        <dbReference type="Proteomes" id="UP000265643"/>
    </source>
</evidence>
<comment type="similarity">
    <text evidence="1">Belongs to the aldo/keto reductase family.</text>
</comment>
<evidence type="ECO:0000256" key="4">
    <source>
        <dbReference type="PIRSR" id="PIRSR000097-1"/>
    </source>
</evidence>
<dbReference type="PANTHER" id="PTHR43827">
    <property type="entry name" value="2,5-DIKETO-D-GLUCONIC ACID REDUCTASE"/>
    <property type="match status" value="1"/>
</dbReference>
<dbReference type="PROSITE" id="PS00063">
    <property type="entry name" value="ALDOKETO_REDUCTASE_3"/>
    <property type="match status" value="1"/>
</dbReference>
<organism evidence="10 11">
    <name type="scientific">Mediterraneibacter butyricigenes</name>
    <dbReference type="NCBI Taxonomy" id="2316025"/>
    <lineage>
        <taxon>Bacteria</taxon>
        <taxon>Bacillati</taxon>
        <taxon>Bacillota</taxon>
        <taxon>Clostridia</taxon>
        <taxon>Lachnospirales</taxon>
        <taxon>Lachnospiraceae</taxon>
        <taxon>Mediterraneibacter</taxon>
    </lineage>
</organism>
<dbReference type="InterPro" id="IPR020471">
    <property type="entry name" value="AKR"/>
</dbReference>
<dbReference type="EMBL" id="BHGK01000001">
    <property type="protein sequence ID" value="GCA65881.1"/>
    <property type="molecule type" value="Genomic_DNA"/>
</dbReference>
<dbReference type="AlphaFoldDB" id="A0A391P426"/>
<evidence type="ECO:0000256" key="6">
    <source>
        <dbReference type="PIRSR" id="PIRSR000097-3"/>
    </source>
</evidence>
<evidence type="ECO:0000313" key="8">
    <source>
        <dbReference type="EMBL" id="GCA65881.1"/>
    </source>
</evidence>
<dbReference type="PIRSF" id="PIRSF000097">
    <property type="entry name" value="AKR"/>
    <property type="match status" value="1"/>
</dbReference>
<proteinExistence type="inferred from homology"/>
<evidence type="ECO:0000256" key="2">
    <source>
        <dbReference type="ARBA" id="ARBA00022857"/>
    </source>
</evidence>
<evidence type="ECO:0000256" key="1">
    <source>
        <dbReference type="ARBA" id="ARBA00007905"/>
    </source>
</evidence>
<dbReference type="CDD" id="cd19071">
    <property type="entry name" value="AKR_AKR1-5-like"/>
    <property type="match status" value="1"/>
</dbReference>
<feature type="site" description="Lowers pKa of active site Tyr" evidence="6">
    <location>
        <position position="89"/>
    </location>
</feature>
<evidence type="ECO:0000256" key="5">
    <source>
        <dbReference type="PIRSR" id="PIRSR000097-2"/>
    </source>
</evidence>
<dbReference type="Proteomes" id="UP000265643">
    <property type="component" value="Unassembled WGS sequence"/>
</dbReference>
<evidence type="ECO:0000256" key="3">
    <source>
        <dbReference type="ARBA" id="ARBA00023002"/>
    </source>
</evidence>
<accession>A0A391P426</accession>
<dbReference type="EMBL" id="BHGK01000003">
    <property type="protein sequence ID" value="GCA68386.1"/>
    <property type="molecule type" value="Genomic_DNA"/>
</dbReference>
<keyword evidence="3" id="KW-0560">Oxidoreductase</keyword>
<dbReference type="EMBL" id="BHGK01000003">
    <property type="protein sequence ID" value="GCA68395.1"/>
    <property type="molecule type" value="Genomic_DNA"/>
</dbReference>
<evidence type="ECO:0000259" key="7">
    <source>
        <dbReference type="Pfam" id="PF00248"/>
    </source>
</evidence>
<feature type="domain" description="NADP-dependent oxidoreductase" evidence="7">
    <location>
        <begin position="32"/>
        <end position="277"/>
    </location>
</feature>
<comment type="caution">
    <text evidence="10">The sequence shown here is derived from an EMBL/GenBank/DDBJ whole genome shotgun (WGS) entry which is preliminary data.</text>
</comment>
<evidence type="ECO:0000313" key="10">
    <source>
        <dbReference type="EMBL" id="GCA68395.1"/>
    </source>
</evidence>
<sequence>MSEMLRAIKTDEFKGVNDCYTLNNGVKIPCVGFGTYKAAQDESERVIKTAIEAGYRCFDTASFYGTEPYLGTAIKESKIPREEFFISSKAWKTEMGYSQVKEAFERTLENLQTDYLDLYLIHWPLPEVGYKDWKQLNIDTWRGMEELYKAGKVKAIGVCNYLPHHLDNLIDNCQIIPAVDQIEVHPGYTQESVLSYCKEHEILVQAWSPIGRMRMMSEPLIVELAEKYKVSPVQICLRYEVQRGILPLPKSSAMERMKQNMDLFGFEISREDMWRITTLPPMGWSGEHPDRIRVKVVESTEPYEA</sequence>
<reference evidence="10" key="2">
    <citation type="journal article" date="2019" name="J. Microbiol.">
        <title>Mediterraneibacter butyricigenes sp. nov., a butyrate-producing bacterium isolated from human faeces.</title>
        <authorList>
            <person name="Kim J.S."/>
            <person name="Han K.I."/>
            <person name="Suh M.K."/>
            <person name="Lee K.C."/>
            <person name="Eom M.K."/>
            <person name="Lee J.H."/>
            <person name="Park S.H."/>
            <person name="Kang S.W."/>
            <person name="Park J.E."/>
            <person name="Oh B.S."/>
            <person name="Yu S.Y."/>
            <person name="Choi S.H."/>
            <person name="Lee D.H."/>
            <person name="Yoon H."/>
            <person name="Kim B."/>
            <person name="Yang S.J."/>
            <person name="Lee J.S."/>
        </authorList>
    </citation>
    <scope>NUCLEOTIDE SEQUENCE</scope>
    <source>
        <strain evidence="10">KCTC 15684</strain>
    </source>
</reference>
<keyword evidence="2" id="KW-0521">NADP</keyword>
<gene>
    <name evidence="8" type="ORF">KGMB01110_03170</name>
    <name evidence="9" type="ORF">KGMB01110_28220</name>
    <name evidence="10" type="ORF">KGMB01110_28310</name>
</gene>
<dbReference type="GO" id="GO:0016616">
    <property type="term" value="F:oxidoreductase activity, acting on the CH-OH group of donors, NAD or NADP as acceptor"/>
    <property type="evidence" value="ECO:0007669"/>
    <property type="project" value="UniProtKB-ARBA"/>
</dbReference>
<dbReference type="InterPro" id="IPR023210">
    <property type="entry name" value="NADP_OxRdtase_dom"/>
</dbReference>
<protein>
    <submittedName>
        <fullName evidence="10">Oxidoreductase</fullName>
    </submittedName>
</protein>
<keyword evidence="11" id="KW-1185">Reference proteome</keyword>
<dbReference type="FunFam" id="3.20.20.100:FF:000015">
    <property type="entry name" value="Oxidoreductase, aldo/keto reductase family"/>
    <property type="match status" value="1"/>
</dbReference>
<reference evidence="11" key="1">
    <citation type="submission" date="2018-09" db="EMBL/GenBank/DDBJ databases">
        <title>Draft Genome Sequence of Mediterraneibacter sp. KCTC 15684.</title>
        <authorList>
            <person name="Kim J.S."/>
            <person name="Han K.I."/>
            <person name="Suh M.K."/>
            <person name="Lee K.C."/>
            <person name="Eom M.K."/>
            <person name="Lee J.H."/>
            <person name="Park S.H."/>
            <person name="Kang S.W."/>
            <person name="Park J.E."/>
            <person name="Oh B.S."/>
            <person name="Yu S.Y."/>
            <person name="Choi S.H."/>
            <person name="Lee D.H."/>
            <person name="Yoon H."/>
            <person name="Kim B."/>
            <person name="Yang S.J."/>
            <person name="Lee J.S."/>
        </authorList>
    </citation>
    <scope>NUCLEOTIDE SEQUENCE [LARGE SCALE GENOMIC DNA]</scope>
    <source>
        <strain evidence="11">KCTC 15684</strain>
    </source>
</reference>
<feature type="active site" description="Proton donor" evidence="4">
    <location>
        <position position="64"/>
    </location>
</feature>
<dbReference type="Gene3D" id="3.20.20.100">
    <property type="entry name" value="NADP-dependent oxidoreductase domain"/>
    <property type="match status" value="1"/>
</dbReference>
<dbReference type="PRINTS" id="PR00069">
    <property type="entry name" value="ALDKETRDTASE"/>
</dbReference>